<organism evidence="1 2">
    <name type="scientific">Staphylotrichum longicolle</name>
    <dbReference type="NCBI Taxonomy" id="669026"/>
    <lineage>
        <taxon>Eukaryota</taxon>
        <taxon>Fungi</taxon>
        <taxon>Dikarya</taxon>
        <taxon>Ascomycota</taxon>
        <taxon>Pezizomycotina</taxon>
        <taxon>Sordariomycetes</taxon>
        <taxon>Sordariomycetidae</taxon>
        <taxon>Sordariales</taxon>
        <taxon>Chaetomiaceae</taxon>
        <taxon>Staphylotrichum</taxon>
    </lineage>
</organism>
<evidence type="ECO:0000313" key="2">
    <source>
        <dbReference type="Proteomes" id="UP001197093"/>
    </source>
</evidence>
<dbReference type="EMBL" id="JAHCVI010000005">
    <property type="protein sequence ID" value="KAG7284710.1"/>
    <property type="molecule type" value="Genomic_DNA"/>
</dbReference>
<gene>
    <name evidence="1" type="ORF">NEMBOFW57_009319</name>
</gene>
<comment type="caution">
    <text evidence="1">The sequence shown here is derived from an EMBL/GenBank/DDBJ whole genome shotgun (WGS) entry which is preliminary data.</text>
</comment>
<name>A0AAD4EP91_9PEZI</name>
<protein>
    <submittedName>
        <fullName evidence="1">Uncharacterized protein</fullName>
    </submittedName>
</protein>
<accession>A0AAD4EP91</accession>
<reference evidence="1" key="1">
    <citation type="submission" date="2023-02" db="EMBL/GenBank/DDBJ databases">
        <authorList>
            <person name="Palmer J.M."/>
        </authorList>
    </citation>
    <scope>NUCLEOTIDE SEQUENCE</scope>
    <source>
        <strain evidence="1">FW57</strain>
    </source>
</reference>
<dbReference type="AlphaFoldDB" id="A0AAD4EP91"/>
<sequence>MAASSPESSTPDRTPQPCMLVSDLSIPDSTADEMDLTGQPWMMATVIEDDDLMFGGKPLCACKKTKDHKE</sequence>
<proteinExistence type="predicted"/>
<keyword evidence="2" id="KW-1185">Reference proteome</keyword>
<evidence type="ECO:0000313" key="1">
    <source>
        <dbReference type="EMBL" id="KAG7284710.1"/>
    </source>
</evidence>
<dbReference type="Proteomes" id="UP001197093">
    <property type="component" value="Unassembled WGS sequence"/>
</dbReference>